<gene>
    <name evidence="1" type="ORF">AAE02nite_03750</name>
</gene>
<reference evidence="1 2" key="1">
    <citation type="submission" date="2019-07" db="EMBL/GenBank/DDBJ databases">
        <title>Whole genome shotgun sequence of Adhaeribacter aerolatus NBRC 106133.</title>
        <authorList>
            <person name="Hosoyama A."/>
            <person name="Uohara A."/>
            <person name="Ohji S."/>
            <person name="Ichikawa N."/>
        </authorList>
    </citation>
    <scope>NUCLEOTIDE SEQUENCE [LARGE SCALE GENOMIC DNA]</scope>
    <source>
        <strain evidence="1 2">NBRC 106133</strain>
    </source>
</reference>
<dbReference type="PANTHER" id="PTHR48100">
    <property type="entry name" value="BROAD-SPECIFICITY PHOSPHATASE YOR283W-RELATED"/>
    <property type="match status" value="1"/>
</dbReference>
<comment type="caution">
    <text evidence="1">The sequence shown here is derived from an EMBL/GenBank/DDBJ whole genome shotgun (WGS) entry which is preliminary data.</text>
</comment>
<dbReference type="GO" id="GO:0016791">
    <property type="term" value="F:phosphatase activity"/>
    <property type="evidence" value="ECO:0007669"/>
    <property type="project" value="TreeGrafter"/>
</dbReference>
<dbReference type="Gene3D" id="3.40.50.1240">
    <property type="entry name" value="Phosphoglycerate mutase-like"/>
    <property type="match status" value="1"/>
</dbReference>
<dbReference type="InterPro" id="IPR029033">
    <property type="entry name" value="His_PPase_superfam"/>
</dbReference>
<evidence type="ECO:0000313" key="2">
    <source>
        <dbReference type="Proteomes" id="UP000321532"/>
    </source>
</evidence>
<name>A0A512ASM8_9BACT</name>
<keyword evidence="2" id="KW-1185">Reference proteome</keyword>
<proteinExistence type="predicted"/>
<accession>A0A512ASM8</accession>
<dbReference type="PANTHER" id="PTHR48100:SF1">
    <property type="entry name" value="HISTIDINE PHOSPHATASE FAMILY PROTEIN-RELATED"/>
    <property type="match status" value="1"/>
</dbReference>
<dbReference type="InterPro" id="IPR013078">
    <property type="entry name" value="His_Pase_superF_clade-1"/>
</dbReference>
<dbReference type="SUPFAM" id="SSF53254">
    <property type="entry name" value="Phosphoglycerate mutase-like"/>
    <property type="match status" value="1"/>
</dbReference>
<dbReference type="Pfam" id="PF00300">
    <property type="entry name" value="His_Phos_1"/>
    <property type="match status" value="1"/>
</dbReference>
<dbReference type="RefSeq" id="WP_146894733.1">
    <property type="nucleotide sequence ID" value="NZ_BJYS01000001.1"/>
</dbReference>
<dbReference type="Proteomes" id="UP000321532">
    <property type="component" value="Unassembled WGS sequence"/>
</dbReference>
<organism evidence="1 2">
    <name type="scientific">Adhaeribacter aerolatus</name>
    <dbReference type="NCBI Taxonomy" id="670289"/>
    <lineage>
        <taxon>Bacteria</taxon>
        <taxon>Pseudomonadati</taxon>
        <taxon>Bacteroidota</taxon>
        <taxon>Cytophagia</taxon>
        <taxon>Cytophagales</taxon>
        <taxon>Hymenobacteraceae</taxon>
        <taxon>Adhaeribacter</taxon>
    </lineage>
</organism>
<dbReference type="CDD" id="cd07040">
    <property type="entry name" value="HP"/>
    <property type="match status" value="1"/>
</dbReference>
<dbReference type="EMBL" id="BJYS01000001">
    <property type="protein sequence ID" value="GEO02711.1"/>
    <property type="molecule type" value="Genomic_DNA"/>
</dbReference>
<protein>
    <submittedName>
        <fullName evidence="1">Phosphoglycerate mutase</fullName>
    </submittedName>
</protein>
<dbReference type="InterPro" id="IPR050275">
    <property type="entry name" value="PGM_Phosphatase"/>
</dbReference>
<sequence length="191" mass="21290">MGRYLLLFVLIVTGYLNLDARQSGKEKISRELATVQAGTTTVYVVRHAEKDTRNSNDQDPELTDAGRKRALALKAYLEDVKVDAFFSTPYKRNQQTITPLAQGRPIQFYESHAYTLLRDKILAEYKGKTVVVVGHSNTVLPIIEAFGAKKPISEITDSDYDNIFKLTVSPKGKARVEAHKFGAPMAATSRL</sequence>
<dbReference type="AlphaFoldDB" id="A0A512ASM8"/>
<dbReference type="GO" id="GO:0005737">
    <property type="term" value="C:cytoplasm"/>
    <property type="evidence" value="ECO:0007669"/>
    <property type="project" value="TreeGrafter"/>
</dbReference>
<evidence type="ECO:0000313" key="1">
    <source>
        <dbReference type="EMBL" id="GEO02711.1"/>
    </source>
</evidence>
<dbReference type="OrthoDB" id="3296006at2"/>